<dbReference type="EMBL" id="JAAMPI010000066">
    <property type="protein sequence ID" value="KAF4636435.1"/>
    <property type="molecule type" value="Genomic_DNA"/>
</dbReference>
<evidence type="ECO:0000313" key="2">
    <source>
        <dbReference type="EMBL" id="KAF4636435.1"/>
    </source>
</evidence>
<evidence type="ECO:0000256" key="1">
    <source>
        <dbReference type="SAM" id="MobiDB-lite"/>
    </source>
</evidence>
<feature type="compositionally biased region" description="Acidic residues" evidence="1">
    <location>
        <begin position="57"/>
        <end position="68"/>
    </location>
</feature>
<name>A0A8H4W9C3_9HELO</name>
<feature type="region of interest" description="Disordered" evidence="1">
    <location>
        <begin position="50"/>
        <end position="112"/>
    </location>
</feature>
<proteinExistence type="predicted"/>
<gene>
    <name evidence="2" type="ORF">G7Y89_g1652</name>
</gene>
<feature type="compositionally biased region" description="Basic and acidic residues" evidence="1">
    <location>
        <begin position="69"/>
        <end position="87"/>
    </location>
</feature>
<protein>
    <submittedName>
        <fullName evidence="2">Uncharacterized protein</fullName>
    </submittedName>
</protein>
<reference evidence="2 3" key="1">
    <citation type="submission" date="2020-03" db="EMBL/GenBank/DDBJ databases">
        <title>Draft Genome Sequence of Cudoniella acicularis.</title>
        <authorList>
            <person name="Buettner E."/>
            <person name="Kellner H."/>
        </authorList>
    </citation>
    <scope>NUCLEOTIDE SEQUENCE [LARGE SCALE GENOMIC DNA]</scope>
    <source>
        <strain evidence="2 3">DSM 108380</strain>
    </source>
</reference>
<accession>A0A8H4W9C3</accession>
<dbReference type="AlphaFoldDB" id="A0A8H4W9C3"/>
<dbReference type="Proteomes" id="UP000566819">
    <property type="component" value="Unassembled WGS sequence"/>
</dbReference>
<keyword evidence="3" id="KW-1185">Reference proteome</keyword>
<feature type="region of interest" description="Disordered" evidence="1">
    <location>
        <begin position="139"/>
        <end position="211"/>
    </location>
</feature>
<feature type="compositionally biased region" description="Low complexity" evidence="1">
    <location>
        <begin position="146"/>
        <end position="173"/>
    </location>
</feature>
<comment type="caution">
    <text evidence="2">The sequence shown here is derived from an EMBL/GenBank/DDBJ whole genome shotgun (WGS) entry which is preliminary data.</text>
</comment>
<sequence>MSSSFSSTNAYGGTTTYSITATHASSTSNRLNLNLDVSAEEAQRYFATVAKYRPEGPGDDSYEIPMDSDGEKRREKESSFASMEDRQFIPAGPWGEGWNVPGDEEGSSDYPLVSPFTSVENSAVRDINRDIKPTVEHIEYAPSLPSSATVDNSSTTVNSSRPSSPSSSLTSASENKKLPKLALQERRMARLNTSCSSSGSRSSGGESSGITEQLRILDLSQLRRLDSRGVVVNVREVGVGGVKSIGETPSSS</sequence>
<evidence type="ECO:0000313" key="3">
    <source>
        <dbReference type="Proteomes" id="UP000566819"/>
    </source>
</evidence>
<feature type="compositionally biased region" description="Low complexity" evidence="1">
    <location>
        <begin position="194"/>
        <end position="211"/>
    </location>
</feature>
<organism evidence="2 3">
    <name type="scientific">Cudoniella acicularis</name>
    <dbReference type="NCBI Taxonomy" id="354080"/>
    <lineage>
        <taxon>Eukaryota</taxon>
        <taxon>Fungi</taxon>
        <taxon>Dikarya</taxon>
        <taxon>Ascomycota</taxon>
        <taxon>Pezizomycotina</taxon>
        <taxon>Leotiomycetes</taxon>
        <taxon>Helotiales</taxon>
        <taxon>Tricladiaceae</taxon>
        <taxon>Cudoniella</taxon>
    </lineage>
</organism>